<keyword evidence="4" id="KW-1185">Reference proteome</keyword>
<dbReference type="SUPFAM" id="SSF53474">
    <property type="entry name" value="alpha/beta-Hydrolases"/>
    <property type="match status" value="1"/>
</dbReference>
<name>A0A9P7AWN6_9HELO</name>
<dbReference type="Proteomes" id="UP000785200">
    <property type="component" value="Unassembled WGS sequence"/>
</dbReference>
<dbReference type="OrthoDB" id="408631at2759"/>
<dbReference type="InterPro" id="IPR013094">
    <property type="entry name" value="AB_hydrolase_3"/>
</dbReference>
<comment type="caution">
    <text evidence="3">The sequence shown here is derived from an EMBL/GenBank/DDBJ whole genome shotgun (WGS) entry which is preliminary data.</text>
</comment>
<evidence type="ECO:0000256" key="1">
    <source>
        <dbReference type="ARBA" id="ARBA00022801"/>
    </source>
</evidence>
<dbReference type="GO" id="GO:0016787">
    <property type="term" value="F:hydrolase activity"/>
    <property type="evidence" value="ECO:0007669"/>
    <property type="project" value="UniProtKB-KW"/>
</dbReference>
<evidence type="ECO:0000313" key="3">
    <source>
        <dbReference type="EMBL" id="KAG0648793.1"/>
    </source>
</evidence>
<reference evidence="3" key="1">
    <citation type="submission" date="2019-07" db="EMBL/GenBank/DDBJ databases">
        <title>Hyphodiscus hymeniophilus genome sequencing and assembly.</title>
        <authorList>
            <person name="Kramer G."/>
            <person name="Nodwell J."/>
        </authorList>
    </citation>
    <scope>NUCLEOTIDE SEQUENCE</scope>
    <source>
        <strain evidence="3">ATCC 34498</strain>
    </source>
</reference>
<organism evidence="3 4">
    <name type="scientific">Hyphodiscus hymeniophilus</name>
    <dbReference type="NCBI Taxonomy" id="353542"/>
    <lineage>
        <taxon>Eukaryota</taxon>
        <taxon>Fungi</taxon>
        <taxon>Dikarya</taxon>
        <taxon>Ascomycota</taxon>
        <taxon>Pezizomycotina</taxon>
        <taxon>Leotiomycetes</taxon>
        <taxon>Helotiales</taxon>
        <taxon>Hyphodiscaceae</taxon>
        <taxon>Hyphodiscus</taxon>
    </lineage>
</organism>
<evidence type="ECO:0000313" key="4">
    <source>
        <dbReference type="Proteomes" id="UP000785200"/>
    </source>
</evidence>
<proteinExistence type="predicted"/>
<feature type="domain" description="Alpha/beta hydrolase fold-3" evidence="2">
    <location>
        <begin position="88"/>
        <end position="278"/>
    </location>
</feature>
<dbReference type="Pfam" id="PF07859">
    <property type="entry name" value="Abhydrolase_3"/>
    <property type="match status" value="1"/>
</dbReference>
<dbReference type="PANTHER" id="PTHR48081:SF8">
    <property type="entry name" value="ALPHA_BETA HYDROLASE FOLD-3 DOMAIN-CONTAINING PROTEIN-RELATED"/>
    <property type="match status" value="1"/>
</dbReference>
<accession>A0A9P7AWN6</accession>
<dbReference type="InterPro" id="IPR050300">
    <property type="entry name" value="GDXG_lipolytic_enzyme"/>
</dbReference>
<keyword evidence="1" id="KW-0378">Hydrolase</keyword>
<dbReference type="InterPro" id="IPR029058">
    <property type="entry name" value="AB_hydrolase_fold"/>
</dbReference>
<dbReference type="AlphaFoldDB" id="A0A9P7AWN6"/>
<dbReference type="Gene3D" id="3.40.50.1820">
    <property type="entry name" value="alpha/beta hydrolase"/>
    <property type="match status" value="1"/>
</dbReference>
<dbReference type="EMBL" id="VNKQ01000009">
    <property type="protein sequence ID" value="KAG0648793.1"/>
    <property type="molecule type" value="Genomic_DNA"/>
</dbReference>
<gene>
    <name evidence="3" type="ORF">D0Z07_4873</name>
</gene>
<dbReference type="PANTHER" id="PTHR48081">
    <property type="entry name" value="AB HYDROLASE SUPERFAMILY PROTEIN C4A8.06C"/>
    <property type="match status" value="1"/>
</dbReference>
<sequence>MAIAVSNGVASTIVSTQRSLWQRIFMTIKLRFIKAIVTGAFMIFGLPGIRNTAELPTYTKIYPIRQTLVNRIFIPKSYKTGDSLPLYLDIHGGGFALMSPVVDDPFCSWFANEHKIIVVSLDYPKAPSHKYPSAIEALTDLVNAVLDDEELPFDKKKVAIGGFSAGANLSLALTQQEDIRGRIGGVAAFYPPVDFVTKGPEKMKTRPFGSPPDALENAVSMFDFGYTTVGQDLQDPLLSMAYAERENLPPKLFVVGCEFDMLCREAELFAEKMAQVGTGERTGSDTLWEKNGVRWEKILGELHGFDQMIAFGETRIRVEKRRKEMWHSAAEWLFREVYV</sequence>
<evidence type="ECO:0000259" key="2">
    <source>
        <dbReference type="Pfam" id="PF07859"/>
    </source>
</evidence>
<protein>
    <submittedName>
        <fullName evidence="3">Esterase</fullName>
    </submittedName>
</protein>